<evidence type="ECO:0000313" key="1">
    <source>
        <dbReference type="EMBL" id="CAD7412320.1"/>
    </source>
</evidence>
<dbReference type="AlphaFoldDB" id="A0A7R9DCV4"/>
<sequence length="207" mass="22618">MAPLNTLCSSVSASSSSSGNNVSISNPADSTQFVVVLPSFLFNQHLTNDWVPEPLDTSYELFLPLYKVPAVCHSTYQFTPQLFPISSSHVVPFPYPSLISICHPPYGKVIGQGHVVANLRIIDYPPSFNHGHRPDVALCDVDVAIHSMFAPLVPPGEPVVNALSKQRACLENVVRACLGLQPEHSMLLEHKLANPLTFEPQQPAWAQ</sequence>
<accession>A0A7R9DCV4</accession>
<dbReference type="InterPro" id="IPR002587">
    <property type="entry name" value="Myo-inos-1-P_Synthase"/>
</dbReference>
<organism evidence="1">
    <name type="scientific">Timema cristinae</name>
    <name type="common">Walking stick</name>
    <dbReference type="NCBI Taxonomy" id="61476"/>
    <lineage>
        <taxon>Eukaryota</taxon>
        <taxon>Metazoa</taxon>
        <taxon>Ecdysozoa</taxon>
        <taxon>Arthropoda</taxon>
        <taxon>Hexapoda</taxon>
        <taxon>Insecta</taxon>
        <taxon>Pterygota</taxon>
        <taxon>Neoptera</taxon>
        <taxon>Polyneoptera</taxon>
        <taxon>Phasmatodea</taxon>
        <taxon>Timematodea</taxon>
        <taxon>Timematoidea</taxon>
        <taxon>Timematidae</taxon>
        <taxon>Timema</taxon>
    </lineage>
</organism>
<reference evidence="1" key="1">
    <citation type="submission" date="2020-11" db="EMBL/GenBank/DDBJ databases">
        <authorList>
            <person name="Tran Van P."/>
        </authorList>
    </citation>
    <scope>NUCLEOTIDE SEQUENCE</scope>
</reference>
<name>A0A7R9DCV4_TIMCR</name>
<dbReference type="SUPFAM" id="SSF51735">
    <property type="entry name" value="NAD(P)-binding Rossmann-fold domains"/>
    <property type="match status" value="1"/>
</dbReference>
<dbReference type="InterPro" id="IPR036291">
    <property type="entry name" value="NAD(P)-bd_dom_sf"/>
</dbReference>
<dbReference type="PANTHER" id="PTHR11510">
    <property type="entry name" value="MYO-INOSITOL-1 PHOSPHATE SYNTHASE"/>
    <property type="match status" value="1"/>
</dbReference>
<proteinExistence type="predicted"/>
<dbReference type="Gene3D" id="3.30.2360.10">
    <property type="entry name" value="Glyceraldehyde-3-phosphate dehydrogenase-like domain"/>
    <property type="match status" value="1"/>
</dbReference>
<gene>
    <name evidence="1" type="ORF">TCEB3V08_LOCUS11329</name>
</gene>
<dbReference type="GO" id="GO:0008654">
    <property type="term" value="P:phospholipid biosynthetic process"/>
    <property type="evidence" value="ECO:0007669"/>
    <property type="project" value="InterPro"/>
</dbReference>
<dbReference type="GO" id="GO:0006021">
    <property type="term" value="P:inositol biosynthetic process"/>
    <property type="evidence" value="ECO:0007669"/>
    <property type="project" value="InterPro"/>
</dbReference>
<dbReference type="EMBL" id="OC322801">
    <property type="protein sequence ID" value="CAD7412320.1"/>
    <property type="molecule type" value="Genomic_DNA"/>
</dbReference>
<protein>
    <submittedName>
        <fullName evidence="1">Uncharacterized protein</fullName>
    </submittedName>
</protein>
<dbReference type="GO" id="GO:0004512">
    <property type="term" value="F:inositol-3-phosphate synthase activity"/>
    <property type="evidence" value="ECO:0007669"/>
    <property type="project" value="InterPro"/>
</dbReference>